<keyword evidence="2" id="KW-1185">Reference proteome</keyword>
<evidence type="ECO:0000313" key="1">
    <source>
        <dbReference type="EMBL" id="ERM93460.1"/>
    </source>
</evidence>
<name>W1NE66_AMBTC</name>
<dbReference type="EMBL" id="KI397698">
    <property type="protein sequence ID" value="ERM93460.1"/>
    <property type="molecule type" value="Genomic_DNA"/>
</dbReference>
<dbReference type="Proteomes" id="UP000017836">
    <property type="component" value="Unassembled WGS sequence"/>
</dbReference>
<proteinExistence type="predicted"/>
<dbReference type="Gramene" id="ERM93460">
    <property type="protein sequence ID" value="ERM93460"/>
    <property type="gene ID" value="AMTR_s00132p00054370"/>
</dbReference>
<reference evidence="2" key="1">
    <citation type="journal article" date="2013" name="Science">
        <title>The Amborella genome and the evolution of flowering plants.</title>
        <authorList>
            <consortium name="Amborella Genome Project"/>
        </authorList>
    </citation>
    <scope>NUCLEOTIDE SEQUENCE [LARGE SCALE GENOMIC DNA]</scope>
</reference>
<sequence>MFNLNSALAQEEIFWKQRSRVSWSLDSPSNTVGGRPIHSHYWHLHTHPPFPPQGQETGRVATIHHGTSKACTIGAGTSLTLSPTKLRVRENQNQVRITAGMPKKRRE</sequence>
<evidence type="ECO:0000313" key="2">
    <source>
        <dbReference type="Proteomes" id="UP000017836"/>
    </source>
</evidence>
<dbReference type="HOGENOM" id="CLU_2213513_0_0_1"/>
<organism evidence="1 2">
    <name type="scientific">Amborella trichopoda</name>
    <dbReference type="NCBI Taxonomy" id="13333"/>
    <lineage>
        <taxon>Eukaryota</taxon>
        <taxon>Viridiplantae</taxon>
        <taxon>Streptophyta</taxon>
        <taxon>Embryophyta</taxon>
        <taxon>Tracheophyta</taxon>
        <taxon>Spermatophyta</taxon>
        <taxon>Magnoliopsida</taxon>
        <taxon>Amborellales</taxon>
        <taxon>Amborellaceae</taxon>
        <taxon>Amborella</taxon>
    </lineage>
</organism>
<gene>
    <name evidence="1" type="ORF">AMTR_s00132p00054370</name>
</gene>
<dbReference type="AlphaFoldDB" id="W1NE66"/>
<accession>W1NE66</accession>
<protein>
    <submittedName>
        <fullName evidence="1">Uncharacterized protein</fullName>
    </submittedName>
</protein>